<dbReference type="InterPro" id="IPR027124">
    <property type="entry name" value="Swc5/CFDP1/2"/>
</dbReference>
<evidence type="ECO:0000313" key="1">
    <source>
        <dbReference type="EMBL" id="GJU02107.1"/>
    </source>
</evidence>
<comment type="caution">
    <text evidence="1">The sequence shown here is derived from an EMBL/GenBank/DDBJ whole genome shotgun (WGS) entry which is preliminary data.</text>
</comment>
<evidence type="ECO:0000313" key="2">
    <source>
        <dbReference type="Proteomes" id="UP001151760"/>
    </source>
</evidence>
<dbReference type="Proteomes" id="UP001151760">
    <property type="component" value="Unassembled WGS sequence"/>
</dbReference>
<name>A0ABQ5IPH7_9ASTR</name>
<protein>
    <submittedName>
        <fullName evidence="1">Uncharacterized protein</fullName>
    </submittedName>
</protein>
<accession>A0ABQ5IPH7</accession>
<reference evidence="1" key="2">
    <citation type="submission" date="2022-01" db="EMBL/GenBank/DDBJ databases">
        <authorList>
            <person name="Yamashiro T."/>
            <person name="Shiraishi A."/>
            <person name="Satake H."/>
            <person name="Nakayama K."/>
        </authorList>
    </citation>
    <scope>NUCLEOTIDE SEQUENCE</scope>
</reference>
<dbReference type="PANTHER" id="PTHR23227:SF67">
    <property type="entry name" value="CRANIOFACIAL DEVELOPMENT PROTEIN 2-LIKE"/>
    <property type="match status" value="1"/>
</dbReference>
<proteinExistence type="predicted"/>
<dbReference type="EMBL" id="BQNB010021027">
    <property type="protein sequence ID" value="GJU02107.1"/>
    <property type="molecule type" value="Genomic_DNA"/>
</dbReference>
<organism evidence="1 2">
    <name type="scientific">Tanacetum coccineum</name>
    <dbReference type="NCBI Taxonomy" id="301880"/>
    <lineage>
        <taxon>Eukaryota</taxon>
        <taxon>Viridiplantae</taxon>
        <taxon>Streptophyta</taxon>
        <taxon>Embryophyta</taxon>
        <taxon>Tracheophyta</taxon>
        <taxon>Spermatophyta</taxon>
        <taxon>Magnoliopsida</taxon>
        <taxon>eudicotyledons</taxon>
        <taxon>Gunneridae</taxon>
        <taxon>Pentapetalae</taxon>
        <taxon>asterids</taxon>
        <taxon>campanulids</taxon>
        <taxon>Asterales</taxon>
        <taxon>Asteraceae</taxon>
        <taxon>Asteroideae</taxon>
        <taxon>Anthemideae</taxon>
        <taxon>Anthemidinae</taxon>
        <taxon>Tanacetum</taxon>
    </lineage>
</organism>
<dbReference type="PANTHER" id="PTHR23227">
    <property type="entry name" value="BUCENTAUR RELATED"/>
    <property type="match status" value="1"/>
</dbReference>
<gene>
    <name evidence="1" type="ORF">Tco_1112445</name>
</gene>
<sequence>MDGYAGVHGGFGFGDRNEEGRTISEFATAHEMVVANSFFRKSDHKACKDCRAFPRKTCSSRHILVIMDLLFKRKRHRREVIERPRILWLNLKGEAVETFRATVSKKLSALEEDMSAHNADQMWNTSAGPIRDVAKDSLGVASETARTHLTYRESWWFCEEVQTKVATKQSRFKELLSCRDGNQKDIDLSKEMYKVSKREAKIAVAQAKDKAYEDLYKKLDSKEREQMIYTRLRNPREKETGYRKREIYQG</sequence>
<reference evidence="1" key="1">
    <citation type="journal article" date="2022" name="Int. J. Mol. Sci.">
        <title>Draft Genome of Tanacetum Coccineum: Genomic Comparison of Closely Related Tanacetum-Family Plants.</title>
        <authorList>
            <person name="Yamashiro T."/>
            <person name="Shiraishi A."/>
            <person name="Nakayama K."/>
            <person name="Satake H."/>
        </authorList>
    </citation>
    <scope>NUCLEOTIDE SEQUENCE</scope>
</reference>
<keyword evidence="2" id="KW-1185">Reference proteome</keyword>